<dbReference type="GO" id="GO:0005524">
    <property type="term" value="F:ATP binding"/>
    <property type="evidence" value="ECO:0007669"/>
    <property type="project" value="UniProtKB-KW"/>
</dbReference>
<dbReference type="EMBL" id="CP011541">
    <property type="protein sequence ID" value="AKK04305.1"/>
    <property type="molecule type" value="Genomic_DNA"/>
</dbReference>
<evidence type="ECO:0000256" key="2">
    <source>
        <dbReference type="ARBA" id="ARBA00022741"/>
    </source>
</evidence>
<gene>
    <name evidence="5" type="ORF">CEPID_12415</name>
</gene>
<dbReference type="RefSeq" id="WP_047241163.1">
    <property type="nucleotide sequence ID" value="NZ_CP011541.1"/>
</dbReference>
<protein>
    <submittedName>
        <fullName evidence="5">Putative molybdopterin synthase sulfurylase MoeB</fullName>
    </submittedName>
</protein>
<dbReference type="STRING" id="1050174.CEPID_12415"/>
<dbReference type="GO" id="GO:0016779">
    <property type="term" value="F:nucleotidyltransferase activity"/>
    <property type="evidence" value="ECO:0007669"/>
    <property type="project" value="TreeGrafter"/>
</dbReference>
<dbReference type="Pfam" id="PF00899">
    <property type="entry name" value="ThiF"/>
    <property type="match status" value="1"/>
</dbReference>
<dbReference type="Pfam" id="PF00581">
    <property type="entry name" value="Rhodanese"/>
    <property type="match status" value="1"/>
</dbReference>
<dbReference type="InterPro" id="IPR001763">
    <property type="entry name" value="Rhodanese-like_dom"/>
</dbReference>
<dbReference type="AlphaFoldDB" id="A0A0G3GUV9"/>
<evidence type="ECO:0000259" key="4">
    <source>
        <dbReference type="PROSITE" id="PS50206"/>
    </source>
</evidence>
<dbReference type="PANTHER" id="PTHR10953">
    <property type="entry name" value="UBIQUITIN-ACTIVATING ENZYME E1"/>
    <property type="match status" value="1"/>
</dbReference>
<dbReference type="OrthoDB" id="9804286at2"/>
<dbReference type="GO" id="GO:0004792">
    <property type="term" value="F:thiosulfate-cyanide sulfurtransferase activity"/>
    <property type="evidence" value="ECO:0007669"/>
    <property type="project" value="TreeGrafter"/>
</dbReference>
<dbReference type="GO" id="GO:0005829">
    <property type="term" value="C:cytosol"/>
    <property type="evidence" value="ECO:0007669"/>
    <property type="project" value="TreeGrafter"/>
</dbReference>
<dbReference type="GO" id="GO:0008146">
    <property type="term" value="F:sulfotransferase activity"/>
    <property type="evidence" value="ECO:0007669"/>
    <property type="project" value="TreeGrafter"/>
</dbReference>
<dbReference type="NCBIfam" id="NF004281">
    <property type="entry name" value="PRK05690.1"/>
    <property type="match status" value="1"/>
</dbReference>
<name>A0A0G3GUV9_9CORY</name>
<dbReference type="InterPro" id="IPR000594">
    <property type="entry name" value="ThiF_NAD_FAD-bd"/>
</dbReference>
<dbReference type="Gene3D" id="3.40.50.720">
    <property type="entry name" value="NAD(P)-binding Rossmann-like Domain"/>
    <property type="match status" value="1"/>
</dbReference>
<keyword evidence="1" id="KW-0808">Transferase</keyword>
<proteinExistence type="predicted"/>
<dbReference type="CDD" id="cd00158">
    <property type="entry name" value="RHOD"/>
    <property type="match status" value="1"/>
</dbReference>
<evidence type="ECO:0000313" key="6">
    <source>
        <dbReference type="Proteomes" id="UP000035368"/>
    </source>
</evidence>
<organism evidence="5 6">
    <name type="scientific">Corynebacterium epidermidicanis</name>
    <dbReference type="NCBI Taxonomy" id="1050174"/>
    <lineage>
        <taxon>Bacteria</taxon>
        <taxon>Bacillati</taxon>
        <taxon>Actinomycetota</taxon>
        <taxon>Actinomycetes</taxon>
        <taxon>Mycobacteriales</taxon>
        <taxon>Corynebacteriaceae</taxon>
        <taxon>Corynebacterium</taxon>
    </lineage>
</organism>
<dbReference type="PANTHER" id="PTHR10953:SF102">
    <property type="entry name" value="ADENYLYLTRANSFERASE AND SULFURTRANSFERASE MOCS3"/>
    <property type="match status" value="1"/>
</dbReference>
<dbReference type="GO" id="GO:0008641">
    <property type="term" value="F:ubiquitin-like modifier activating enzyme activity"/>
    <property type="evidence" value="ECO:0007669"/>
    <property type="project" value="InterPro"/>
</dbReference>
<dbReference type="SUPFAM" id="SSF69572">
    <property type="entry name" value="Activating enzymes of the ubiquitin-like proteins"/>
    <property type="match status" value="1"/>
</dbReference>
<dbReference type="SMART" id="SM00450">
    <property type="entry name" value="RHOD"/>
    <property type="match status" value="1"/>
</dbReference>
<dbReference type="InterPro" id="IPR045886">
    <property type="entry name" value="ThiF/MoeB/HesA"/>
</dbReference>
<evidence type="ECO:0000313" key="5">
    <source>
        <dbReference type="EMBL" id="AKK04305.1"/>
    </source>
</evidence>
<keyword evidence="3" id="KW-0067">ATP-binding</keyword>
<dbReference type="FunFam" id="3.40.50.720:FF:000033">
    <property type="entry name" value="Adenylyltransferase and sulfurtransferase MOCS3"/>
    <property type="match status" value="1"/>
</dbReference>
<feature type="domain" description="Rhodanese" evidence="4">
    <location>
        <begin position="268"/>
        <end position="340"/>
    </location>
</feature>
<dbReference type="KEGG" id="cei:CEPID_12415"/>
<evidence type="ECO:0000256" key="1">
    <source>
        <dbReference type="ARBA" id="ARBA00022679"/>
    </source>
</evidence>
<accession>A0A0G3GUV9</accession>
<keyword evidence="2" id="KW-0547">Nucleotide-binding</keyword>
<sequence length="342" mass="36199">MDSQQLGRYARHLTLPGIGVDGQEKLLQAKVLVIGAGGLGSPVLNYLAAAGVGHITVLDDDIVELSNLQRQTIHSEASIGELKVESARRALGQLNSSISVRAVGERLTTDNALELFREHDLVIDGADNFATRYLSNDAAELTGTPLVWGTIMQFSGQVSVFDPARGPMLRDLFPDLPDADSVPSCAIGGVLGALAGQVGSIMVIEAIKLLTGAGQPLIGRLLLIDALQATTRTLEFTRDPDRAPVTSLAALENVCAVVPVVDEPIGMLVDVRTPEEFAAGSIPGAINVPLDTLDSWEAPEGPVTFSCKSGVRSAEAVRRVGGAERYSLRGGYDKWVAELTQR</sequence>
<dbReference type="Proteomes" id="UP000035368">
    <property type="component" value="Chromosome"/>
</dbReference>
<dbReference type="PROSITE" id="PS50206">
    <property type="entry name" value="RHODANESE_3"/>
    <property type="match status" value="1"/>
</dbReference>
<dbReference type="CDD" id="cd00757">
    <property type="entry name" value="ThiF_MoeB_HesA_family"/>
    <property type="match status" value="1"/>
</dbReference>
<reference evidence="5 6" key="1">
    <citation type="submission" date="2015-05" db="EMBL/GenBank/DDBJ databases">
        <title>Complete genome sequence of Corynebacterium epidermidicanis DSM 45586, isolated from the skin of a dog suffering from pruritus.</title>
        <authorList>
            <person name="Ruckert C."/>
            <person name="Albersmeier A."/>
            <person name="Winkler A."/>
            <person name="Tauch A."/>
        </authorList>
    </citation>
    <scope>NUCLEOTIDE SEQUENCE [LARGE SCALE GENOMIC DNA]</scope>
    <source>
        <strain evidence="5 6">DSM 45586</strain>
    </source>
</reference>
<dbReference type="Gene3D" id="3.40.250.10">
    <property type="entry name" value="Rhodanese-like domain"/>
    <property type="match status" value="1"/>
</dbReference>
<dbReference type="InterPro" id="IPR035985">
    <property type="entry name" value="Ubiquitin-activating_enz"/>
</dbReference>
<dbReference type="PATRIC" id="fig|1050174.4.peg.2506"/>
<dbReference type="InterPro" id="IPR036873">
    <property type="entry name" value="Rhodanese-like_dom_sf"/>
</dbReference>
<keyword evidence="6" id="KW-1185">Reference proteome</keyword>
<evidence type="ECO:0000256" key="3">
    <source>
        <dbReference type="ARBA" id="ARBA00022840"/>
    </source>
</evidence>